<sequence>MIQYTVRRLLLAVPTLFGVTLLVFSMVRMLPGDPAQAMAGVHATREYIEQVRRTLGLDQPLHIQYGRFMAGLFRGDLGTSIRTGLPVSQEVWSRMVPTLELTFVSLLLATLLGVAVGVISSTKPYSVFDYASMFGALVGLSAPVFWLGLMLMLLFSVRLGWLPAAGRGGPINLILPSVTLAASSVALVARFTRSTMLEVMRQDYVNTARAKGLRQSSVVLRHALRNALIPIVTIIGLRFGALLSGAVLTETVFAWPGVGRLMVDSISARDYPVVQGAVLLLALAFVVINLIVDLLYGVVNPRIQYD</sequence>
<feature type="transmembrane region" description="Helical" evidence="7">
    <location>
        <begin position="9"/>
        <end position="30"/>
    </location>
</feature>
<keyword evidence="5 7" id="KW-1133">Transmembrane helix</keyword>
<comment type="similarity">
    <text evidence="7">Belongs to the binding-protein-dependent transport system permease family.</text>
</comment>
<dbReference type="KEGG" id="bih:BIP78_0763"/>
<accession>A0A410FTV3</accession>
<reference evidence="10" key="1">
    <citation type="submission" date="2018-12" db="EMBL/GenBank/DDBJ databases">
        <title>Complete genome sequence of an uncultured bacterium of the candidate phylum Bipolaricaulota.</title>
        <authorList>
            <person name="Kadnikov V.V."/>
            <person name="Mardanov A.V."/>
            <person name="Beletsky A.V."/>
            <person name="Frank Y.A."/>
            <person name="Karnachuk O.V."/>
            <person name="Ravin N.V."/>
        </authorList>
    </citation>
    <scope>NUCLEOTIDE SEQUENCE [LARGE SCALE GENOMIC DNA]</scope>
</reference>
<keyword evidence="2 7" id="KW-0813">Transport</keyword>
<evidence type="ECO:0000256" key="1">
    <source>
        <dbReference type="ARBA" id="ARBA00004651"/>
    </source>
</evidence>
<evidence type="ECO:0000256" key="4">
    <source>
        <dbReference type="ARBA" id="ARBA00022692"/>
    </source>
</evidence>
<dbReference type="PROSITE" id="PS50928">
    <property type="entry name" value="ABC_TM1"/>
    <property type="match status" value="1"/>
</dbReference>
<name>A0A410FTV3_BIPS1</name>
<feature type="transmembrane region" description="Helical" evidence="7">
    <location>
        <begin position="227"/>
        <end position="253"/>
    </location>
</feature>
<dbReference type="CDD" id="cd06261">
    <property type="entry name" value="TM_PBP2"/>
    <property type="match status" value="1"/>
</dbReference>
<dbReference type="AlphaFoldDB" id="A0A410FTV3"/>
<dbReference type="Pfam" id="PF19300">
    <property type="entry name" value="BPD_transp_1_N"/>
    <property type="match status" value="1"/>
</dbReference>
<feature type="domain" description="ABC transmembrane type-1" evidence="8">
    <location>
        <begin position="95"/>
        <end position="296"/>
    </location>
</feature>
<feature type="transmembrane region" description="Helical" evidence="7">
    <location>
        <begin position="273"/>
        <end position="299"/>
    </location>
</feature>
<dbReference type="Proteomes" id="UP000287233">
    <property type="component" value="Chromosome"/>
</dbReference>
<evidence type="ECO:0000313" key="10">
    <source>
        <dbReference type="Proteomes" id="UP000287233"/>
    </source>
</evidence>
<feature type="transmembrane region" description="Helical" evidence="7">
    <location>
        <begin position="173"/>
        <end position="192"/>
    </location>
</feature>
<gene>
    <name evidence="9" type="ORF">BIP78_0763</name>
</gene>
<dbReference type="EMBL" id="CP034928">
    <property type="protein sequence ID" value="QAA76529.1"/>
    <property type="molecule type" value="Genomic_DNA"/>
</dbReference>
<feature type="transmembrane region" description="Helical" evidence="7">
    <location>
        <begin position="134"/>
        <end position="161"/>
    </location>
</feature>
<evidence type="ECO:0000256" key="5">
    <source>
        <dbReference type="ARBA" id="ARBA00022989"/>
    </source>
</evidence>
<evidence type="ECO:0000256" key="6">
    <source>
        <dbReference type="ARBA" id="ARBA00023136"/>
    </source>
</evidence>
<dbReference type="GO" id="GO:0005886">
    <property type="term" value="C:plasma membrane"/>
    <property type="evidence" value="ECO:0007669"/>
    <property type="project" value="UniProtKB-SubCell"/>
</dbReference>
<dbReference type="InterPro" id="IPR000515">
    <property type="entry name" value="MetI-like"/>
</dbReference>
<dbReference type="Pfam" id="PF00528">
    <property type="entry name" value="BPD_transp_1"/>
    <property type="match status" value="1"/>
</dbReference>
<dbReference type="PANTHER" id="PTHR43163">
    <property type="entry name" value="DIPEPTIDE TRANSPORT SYSTEM PERMEASE PROTEIN DPPB-RELATED"/>
    <property type="match status" value="1"/>
</dbReference>
<organism evidence="9 10">
    <name type="scientific">Bipolaricaulis sibiricus</name>
    <dbReference type="NCBI Taxonomy" id="2501609"/>
    <lineage>
        <taxon>Bacteria</taxon>
        <taxon>Candidatus Bipolaricaulota</taxon>
        <taxon>Candidatus Bipolaricaulia</taxon>
        <taxon>Candidatus Bipolaricaulales</taxon>
        <taxon>Candidatus Bipolaricaulaceae</taxon>
        <taxon>Candidatus Bipolaricaulis</taxon>
    </lineage>
</organism>
<keyword evidence="6 7" id="KW-0472">Membrane</keyword>
<evidence type="ECO:0000256" key="2">
    <source>
        <dbReference type="ARBA" id="ARBA00022448"/>
    </source>
</evidence>
<protein>
    <submittedName>
        <fullName evidence="9">Dipeptide transport system permease protein DppB</fullName>
    </submittedName>
</protein>
<dbReference type="SUPFAM" id="SSF161098">
    <property type="entry name" value="MetI-like"/>
    <property type="match status" value="1"/>
</dbReference>
<evidence type="ECO:0000259" key="8">
    <source>
        <dbReference type="PROSITE" id="PS50928"/>
    </source>
</evidence>
<keyword evidence="4 7" id="KW-0812">Transmembrane</keyword>
<dbReference type="GO" id="GO:0055085">
    <property type="term" value="P:transmembrane transport"/>
    <property type="evidence" value="ECO:0007669"/>
    <property type="project" value="InterPro"/>
</dbReference>
<proteinExistence type="inferred from homology"/>
<evidence type="ECO:0000256" key="7">
    <source>
        <dbReference type="RuleBase" id="RU363032"/>
    </source>
</evidence>
<dbReference type="InterPro" id="IPR035906">
    <property type="entry name" value="MetI-like_sf"/>
</dbReference>
<keyword evidence="3" id="KW-1003">Cell membrane</keyword>
<comment type="subcellular location">
    <subcellularLocation>
        <location evidence="1 7">Cell membrane</location>
        <topology evidence="1 7">Multi-pass membrane protein</topology>
    </subcellularLocation>
</comment>
<dbReference type="Gene3D" id="1.10.3720.10">
    <property type="entry name" value="MetI-like"/>
    <property type="match status" value="1"/>
</dbReference>
<evidence type="ECO:0000313" key="9">
    <source>
        <dbReference type="EMBL" id="QAA76529.1"/>
    </source>
</evidence>
<dbReference type="InterPro" id="IPR045621">
    <property type="entry name" value="BPD_transp_1_N"/>
</dbReference>
<dbReference type="PANTHER" id="PTHR43163:SF6">
    <property type="entry name" value="DIPEPTIDE TRANSPORT SYSTEM PERMEASE PROTEIN DPPB-RELATED"/>
    <property type="match status" value="1"/>
</dbReference>
<feature type="transmembrane region" description="Helical" evidence="7">
    <location>
        <begin position="101"/>
        <end position="122"/>
    </location>
</feature>
<evidence type="ECO:0000256" key="3">
    <source>
        <dbReference type="ARBA" id="ARBA00022475"/>
    </source>
</evidence>